<dbReference type="GO" id="GO:0042626">
    <property type="term" value="F:ATPase-coupled transmembrane transporter activity"/>
    <property type="evidence" value="ECO:0007669"/>
    <property type="project" value="InterPro"/>
</dbReference>
<dbReference type="SMART" id="SM00062">
    <property type="entry name" value="PBPb"/>
    <property type="match status" value="1"/>
</dbReference>
<feature type="signal peptide" evidence="7">
    <location>
        <begin position="1"/>
        <end position="19"/>
    </location>
</feature>
<evidence type="ECO:0000256" key="5">
    <source>
        <dbReference type="ARBA" id="ARBA00055538"/>
    </source>
</evidence>
<dbReference type="CDD" id="cd13558">
    <property type="entry name" value="PBP2_SsuA_like_2"/>
    <property type="match status" value="1"/>
</dbReference>
<dbReference type="RefSeq" id="WP_120741880.1">
    <property type="nucleotide sequence ID" value="NZ_CP032568.1"/>
</dbReference>
<gene>
    <name evidence="9" type="ORF">D7D52_30465</name>
</gene>
<evidence type="ECO:0000256" key="6">
    <source>
        <dbReference type="ARBA" id="ARBA00070228"/>
    </source>
</evidence>
<dbReference type="KEGG" id="nyu:D7D52_30465"/>
<dbReference type="Proteomes" id="UP000267164">
    <property type="component" value="Chromosome"/>
</dbReference>
<dbReference type="InterPro" id="IPR010067">
    <property type="entry name" value="ABC_SsuA_sub-bd"/>
</dbReference>
<dbReference type="NCBIfam" id="TIGR01728">
    <property type="entry name" value="SsuA_fam"/>
    <property type="match status" value="1"/>
</dbReference>
<keyword evidence="4 7" id="KW-0732">Signal</keyword>
<dbReference type="EMBL" id="CP032568">
    <property type="protein sequence ID" value="AYF77425.1"/>
    <property type="molecule type" value="Genomic_DNA"/>
</dbReference>
<dbReference type="PANTHER" id="PTHR30024:SF48">
    <property type="entry name" value="ABC TRANSPORTER SUBSTRATE-BINDING PROTEIN"/>
    <property type="match status" value="1"/>
</dbReference>
<comment type="similarity">
    <text evidence="2">Belongs to the bacterial solute-binding protein SsuA/TauA family.</text>
</comment>
<keyword evidence="10" id="KW-1185">Reference proteome</keyword>
<evidence type="ECO:0000256" key="7">
    <source>
        <dbReference type="SAM" id="SignalP"/>
    </source>
</evidence>
<name>A0A386ZLG2_9NOCA</name>
<evidence type="ECO:0000313" key="9">
    <source>
        <dbReference type="EMBL" id="AYF77425.1"/>
    </source>
</evidence>
<accession>A0A386ZLG2</accession>
<evidence type="ECO:0000256" key="4">
    <source>
        <dbReference type="ARBA" id="ARBA00022729"/>
    </source>
</evidence>
<dbReference type="InterPro" id="IPR001638">
    <property type="entry name" value="Solute-binding_3/MltF_N"/>
</dbReference>
<evidence type="ECO:0000313" key="10">
    <source>
        <dbReference type="Proteomes" id="UP000267164"/>
    </source>
</evidence>
<dbReference type="AlphaFoldDB" id="A0A386ZLG2"/>
<feature type="chain" id="PRO_5038478561" description="Putative aliphatic sulfonates-binding protein" evidence="7">
    <location>
        <begin position="20"/>
        <end position="331"/>
    </location>
</feature>
<keyword evidence="3" id="KW-0813">Transport</keyword>
<organism evidence="9 10">
    <name type="scientific">Nocardia yunnanensis</name>
    <dbReference type="NCBI Taxonomy" id="2382165"/>
    <lineage>
        <taxon>Bacteria</taxon>
        <taxon>Bacillati</taxon>
        <taxon>Actinomycetota</taxon>
        <taxon>Actinomycetes</taxon>
        <taxon>Mycobacteriales</taxon>
        <taxon>Nocardiaceae</taxon>
        <taxon>Nocardia</taxon>
    </lineage>
</organism>
<evidence type="ECO:0000256" key="3">
    <source>
        <dbReference type="ARBA" id="ARBA00022448"/>
    </source>
</evidence>
<evidence type="ECO:0000259" key="8">
    <source>
        <dbReference type="SMART" id="SM00062"/>
    </source>
</evidence>
<dbReference type="PANTHER" id="PTHR30024">
    <property type="entry name" value="ALIPHATIC SULFONATES-BINDING PROTEIN-RELATED"/>
    <property type="match status" value="1"/>
</dbReference>
<comment type="subcellular location">
    <subcellularLocation>
        <location evidence="1">Periplasm</location>
    </subcellularLocation>
</comment>
<feature type="domain" description="Solute-binding protein family 3/N-terminal" evidence="8">
    <location>
        <begin position="41"/>
        <end position="265"/>
    </location>
</feature>
<dbReference type="OrthoDB" id="506623at2"/>
<dbReference type="FunFam" id="3.40.190.10:FF:000050">
    <property type="entry name" value="Sulfonate ABC transporter substrate-binding protein"/>
    <property type="match status" value="1"/>
</dbReference>
<dbReference type="SUPFAM" id="SSF53850">
    <property type="entry name" value="Periplasmic binding protein-like II"/>
    <property type="match status" value="1"/>
</dbReference>
<reference evidence="9 10" key="1">
    <citation type="submission" date="2018-09" db="EMBL/GenBank/DDBJ databases">
        <title>Nocardia yunnanensis sp. nov., an actinomycete isolated from a soil sample.</title>
        <authorList>
            <person name="Zhang J."/>
        </authorList>
    </citation>
    <scope>NUCLEOTIDE SEQUENCE [LARGE SCALE GENOMIC DNA]</scope>
    <source>
        <strain evidence="9 10">CFHS0054</strain>
    </source>
</reference>
<proteinExistence type="inferred from homology"/>
<dbReference type="GO" id="GO:0042597">
    <property type="term" value="C:periplasmic space"/>
    <property type="evidence" value="ECO:0007669"/>
    <property type="project" value="UniProtKB-SubCell"/>
</dbReference>
<dbReference type="PROSITE" id="PS51257">
    <property type="entry name" value="PROKAR_LIPOPROTEIN"/>
    <property type="match status" value="1"/>
</dbReference>
<dbReference type="InterPro" id="IPR015168">
    <property type="entry name" value="SsuA/THI5"/>
</dbReference>
<sequence length="331" mass="34901">MKRTRLLAALAVVTALVTAACSSGGDDTKGVNADGSVDLSKVTLHIGDQKGMALQALLDVSGQSKDLPYQVEWSTFTAGPPMLEAINAGSIDFGGVGDAPPVFAAAAKSQIKIAGVYDSGAAGSAIVVPKDSALKDPKDLRGKKIAVTKGSSAHYHLLSVLTKNGLTFGDIEPQYLQPADALAALSTGRVDAWTVWDPYVAQAELGGNRVLVDGAGYLKPDSFWVTGAKTLDNKANAAAVRDLLGRIQRAHTWITGHREEWAKQSAAITGVPYDVTLLAVNRANFADHPLDDATITAEQQVADAFSDAKLIPGKVKITDFIDTRFNDRFNS</sequence>
<dbReference type="GO" id="GO:0016020">
    <property type="term" value="C:membrane"/>
    <property type="evidence" value="ECO:0007669"/>
    <property type="project" value="InterPro"/>
</dbReference>
<evidence type="ECO:0000256" key="2">
    <source>
        <dbReference type="ARBA" id="ARBA00010742"/>
    </source>
</evidence>
<dbReference type="Gene3D" id="3.40.190.10">
    <property type="entry name" value="Periplasmic binding protein-like II"/>
    <property type="match status" value="2"/>
</dbReference>
<dbReference type="Pfam" id="PF09084">
    <property type="entry name" value="NMT1"/>
    <property type="match status" value="1"/>
</dbReference>
<comment type="function">
    <text evidence="5">Part of a binding-protein-dependent transport system for aliphatic sulfonates. Putative binding protein.</text>
</comment>
<protein>
    <recommendedName>
        <fullName evidence="6">Putative aliphatic sulfonates-binding protein</fullName>
    </recommendedName>
</protein>
<evidence type="ECO:0000256" key="1">
    <source>
        <dbReference type="ARBA" id="ARBA00004418"/>
    </source>
</evidence>